<dbReference type="Pfam" id="PF04299">
    <property type="entry name" value="FMN_bind_2"/>
    <property type="match status" value="1"/>
</dbReference>
<dbReference type="Gene3D" id="2.30.110.10">
    <property type="entry name" value="Electron Transport, Fmn-binding Protein, Chain A"/>
    <property type="match status" value="1"/>
</dbReference>
<evidence type="ECO:0000313" key="1">
    <source>
        <dbReference type="EMBL" id="MBU8825708.1"/>
    </source>
</evidence>
<organism evidence="1 2">
    <name type="scientific">Mycolicibacterium goodii</name>
    <name type="common">Mycobacterium goodii</name>
    <dbReference type="NCBI Taxonomy" id="134601"/>
    <lineage>
        <taxon>Bacteria</taxon>
        <taxon>Bacillati</taxon>
        <taxon>Actinomycetota</taxon>
        <taxon>Actinomycetes</taxon>
        <taxon>Mycobacteriales</taxon>
        <taxon>Mycobacteriaceae</taxon>
        <taxon>Mycolicibacterium</taxon>
    </lineage>
</organism>
<evidence type="ECO:0000313" key="2">
    <source>
        <dbReference type="Proteomes" id="UP000696413"/>
    </source>
</evidence>
<dbReference type="EMBL" id="JAHBOM010000019">
    <property type="protein sequence ID" value="MBU8825708.1"/>
    <property type="molecule type" value="Genomic_DNA"/>
</dbReference>
<dbReference type="PANTHER" id="PTHR35802">
    <property type="entry name" value="PROTEASE SYNTHASE AND SPORULATION PROTEIN PAI 2"/>
    <property type="match status" value="1"/>
</dbReference>
<dbReference type="Proteomes" id="UP000696413">
    <property type="component" value="Unassembled WGS sequence"/>
</dbReference>
<dbReference type="PANTHER" id="PTHR35802:SF1">
    <property type="entry name" value="PROTEASE SYNTHASE AND SPORULATION PROTEIN PAI 2"/>
    <property type="match status" value="1"/>
</dbReference>
<dbReference type="InterPro" id="IPR007396">
    <property type="entry name" value="TR_PAI2-type"/>
</dbReference>
<dbReference type="InterPro" id="IPR012349">
    <property type="entry name" value="Split_barrel_FMN-bd"/>
</dbReference>
<comment type="caution">
    <text evidence="1">The sequence shown here is derived from an EMBL/GenBank/DDBJ whole genome shotgun (WGS) entry which is preliminary data.</text>
</comment>
<dbReference type="PIRSF" id="PIRSF010372">
    <property type="entry name" value="PaiB"/>
    <property type="match status" value="1"/>
</dbReference>
<name>A0ABS6HU17_MYCGD</name>
<sequence length="207" mass="22398">MYLPPKFALSPERIDSVLADAGFAQLVSYSPTGLVVTPLPLLYDAERHALLGHVARANDHWRAAGAESVAIFTGPHAYVSPGFYPTKSETGKVVPTWNYEVLNVYGTLRVHDDAEWVLDLVTRLTDRHESGRAQPWRVSDAPASYTRAQLNGIVGVELPVDRVEAKAKMSQNQPARNRVGVIAGLAASGSALDVEVSERVAALDPDS</sequence>
<protein>
    <submittedName>
        <fullName evidence="1">FMN-binding negative transcriptional regulator</fullName>
    </submittedName>
</protein>
<reference evidence="1 2" key="1">
    <citation type="submission" date="2021-05" db="EMBL/GenBank/DDBJ databases">
        <title>Draft Genome Sequences of Clinical Respiratory Isolates of Mycobacterium goodii Recovered in Ireland.</title>
        <authorList>
            <person name="Flanagan P.R."/>
            <person name="Mok S."/>
            <person name="Roycroft E."/>
            <person name="Rogers T.R."/>
            <person name="Fitzgibbon M."/>
        </authorList>
    </citation>
    <scope>NUCLEOTIDE SEQUENCE [LARGE SCALE GENOMIC DNA]</scope>
    <source>
        <strain evidence="1 2">14IE55</strain>
    </source>
</reference>
<dbReference type="SUPFAM" id="SSF50475">
    <property type="entry name" value="FMN-binding split barrel"/>
    <property type="match status" value="1"/>
</dbReference>
<dbReference type="RefSeq" id="WP_073677995.1">
    <property type="nucleotide sequence ID" value="NZ_CP092364.2"/>
</dbReference>
<gene>
    <name evidence="1" type="ORF">KL859_22900</name>
</gene>
<proteinExistence type="predicted"/>
<accession>A0ABS6HU17</accession>
<keyword evidence="2" id="KW-1185">Reference proteome</keyword>